<keyword evidence="9 12" id="KW-0411">Iron-sulfur</keyword>
<dbReference type="InterPro" id="IPR015424">
    <property type="entry name" value="PyrdxlP-dep_Trfase"/>
</dbReference>
<dbReference type="Pfam" id="PF00266">
    <property type="entry name" value="Aminotran_5"/>
    <property type="match status" value="1"/>
</dbReference>
<dbReference type="RefSeq" id="WP_380026522.1">
    <property type="nucleotide sequence ID" value="NZ_JBHSHC010000108.1"/>
</dbReference>
<dbReference type="Gene3D" id="3.90.1150.10">
    <property type="entry name" value="Aspartate Aminotransferase, domain 1"/>
    <property type="match status" value="1"/>
</dbReference>
<dbReference type="InterPro" id="IPR016454">
    <property type="entry name" value="Cysteine_dSase"/>
</dbReference>
<evidence type="ECO:0000256" key="7">
    <source>
        <dbReference type="ARBA" id="ARBA00022898"/>
    </source>
</evidence>
<dbReference type="InterPro" id="IPR020578">
    <property type="entry name" value="Aminotrans_V_PyrdxlP_BS"/>
</dbReference>
<evidence type="ECO:0000256" key="5">
    <source>
        <dbReference type="ARBA" id="ARBA00022679"/>
    </source>
</evidence>
<keyword evidence="15" id="KW-1185">Reference proteome</keyword>
<evidence type="ECO:0000256" key="9">
    <source>
        <dbReference type="ARBA" id="ARBA00023014"/>
    </source>
</evidence>
<keyword evidence="7 12" id="KW-0663">Pyridoxal phosphate</keyword>
<dbReference type="GO" id="GO:0031071">
    <property type="term" value="F:cysteine desulfurase activity"/>
    <property type="evidence" value="ECO:0007669"/>
    <property type="project" value="UniProtKB-EC"/>
</dbReference>
<keyword evidence="6 12" id="KW-0479">Metal-binding</keyword>
<name>A0ABV9Q3D1_9BACL</name>
<comment type="caution">
    <text evidence="14">The sequence shown here is derived from an EMBL/GenBank/DDBJ whole genome shotgun (WGS) entry which is preliminary data.</text>
</comment>
<dbReference type="InterPro" id="IPR015421">
    <property type="entry name" value="PyrdxlP-dep_Trfase_major"/>
</dbReference>
<dbReference type="SUPFAM" id="SSF53383">
    <property type="entry name" value="PLP-dependent transferases"/>
    <property type="match status" value="1"/>
</dbReference>
<evidence type="ECO:0000256" key="6">
    <source>
        <dbReference type="ARBA" id="ARBA00022723"/>
    </source>
</evidence>
<sequence length="379" mass="40722">MRTVYLDHAATTPVRPEVIDVMVNVLTEAFGNPSSGHQFGRPVRKLIEQARQQTAQAINARPQEVFFTSGGTEADNLAILGAARANANRGKHLITNTIEHHAVLDAFSHLKREGFEVTVLPVDEYGFVSIETFLKALREDTVLVSIMHANNEIGTINPIAEIGCICREQGILFHTDAVQSVGKIPVDVQALNVDLLTLTGHKIYGPKGVGALYVRGGVQIAPLVHGGGQEKAIRPGTENVTGIVALGKALEVAVEELEEESKRLAGLRDNLIQGVMDGIPNSRLNGHPTERLPHNVNFSFPGLDGQMLIQQLERKGIAASAGSACTSDSVEPSHVLRGIGLERGTALGSVRLSLGKSTTEEDIDYVIAQLKESVALLQR</sequence>
<evidence type="ECO:0000256" key="4">
    <source>
        <dbReference type="ARBA" id="ARBA00012239"/>
    </source>
</evidence>
<reference evidence="15" key="1">
    <citation type="journal article" date="2019" name="Int. J. Syst. Evol. Microbiol.">
        <title>The Global Catalogue of Microorganisms (GCM) 10K type strain sequencing project: providing services to taxonomists for standard genome sequencing and annotation.</title>
        <authorList>
            <consortium name="The Broad Institute Genomics Platform"/>
            <consortium name="The Broad Institute Genome Sequencing Center for Infectious Disease"/>
            <person name="Wu L."/>
            <person name="Ma J."/>
        </authorList>
    </citation>
    <scope>NUCLEOTIDE SEQUENCE [LARGE SCALE GENOMIC DNA]</scope>
    <source>
        <strain evidence="15">WYCCWR 12678</strain>
    </source>
</reference>
<dbReference type="InterPro" id="IPR015422">
    <property type="entry name" value="PyrdxlP-dep_Trfase_small"/>
</dbReference>
<comment type="catalytic activity">
    <reaction evidence="10 12">
        <text>(sulfur carrier)-H + L-cysteine = (sulfur carrier)-SH + L-alanine</text>
        <dbReference type="Rhea" id="RHEA:43892"/>
        <dbReference type="Rhea" id="RHEA-COMP:14737"/>
        <dbReference type="Rhea" id="RHEA-COMP:14739"/>
        <dbReference type="ChEBI" id="CHEBI:29917"/>
        <dbReference type="ChEBI" id="CHEBI:35235"/>
        <dbReference type="ChEBI" id="CHEBI:57972"/>
        <dbReference type="ChEBI" id="CHEBI:64428"/>
        <dbReference type="EC" id="2.8.1.7"/>
    </reaction>
</comment>
<comment type="cofactor">
    <cofactor evidence="1 11">
        <name>pyridoxal 5'-phosphate</name>
        <dbReference type="ChEBI" id="CHEBI:597326"/>
    </cofactor>
</comment>
<organism evidence="14 15">
    <name type="scientific">Effusibacillus consociatus</name>
    <dbReference type="NCBI Taxonomy" id="1117041"/>
    <lineage>
        <taxon>Bacteria</taxon>
        <taxon>Bacillati</taxon>
        <taxon>Bacillota</taxon>
        <taxon>Bacilli</taxon>
        <taxon>Bacillales</taxon>
        <taxon>Alicyclobacillaceae</taxon>
        <taxon>Effusibacillus</taxon>
    </lineage>
</organism>
<dbReference type="Proteomes" id="UP001596002">
    <property type="component" value="Unassembled WGS sequence"/>
</dbReference>
<dbReference type="Gene3D" id="3.40.640.10">
    <property type="entry name" value="Type I PLP-dependent aspartate aminotransferase-like (Major domain)"/>
    <property type="match status" value="1"/>
</dbReference>
<dbReference type="InterPro" id="IPR017772">
    <property type="entry name" value="Cys_deSase_NifS_bac/arc"/>
</dbReference>
<evidence type="ECO:0000256" key="8">
    <source>
        <dbReference type="ARBA" id="ARBA00023004"/>
    </source>
</evidence>
<accession>A0ABV9Q3D1</accession>
<keyword evidence="8 12" id="KW-0408">Iron</keyword>
<evidence type="ECO:0000256" key="3">
    <source>
        <dbReference type="ARBA" id="ARBA00011738"/>
    </source>
</evidence>
<dbReference type="NCBIfam" id="TIGR03402">
    <property type="entry name" value="FeS_nifS"/>
    <property type="match status" value="1"/>
</dbReference>
<dbReference type="InterPro" id="IPR000192">
    <property type="entry name" value="Aminotrans_V_dom"/>
</dbReference>
<evidence type="ECO:0000259" key="13">
    <source>
        <dbReference type="Pfam" id="PF00266"/>
    </source>
</evidence>
<dbReference type="NCBIfam" id="NF002806">
    <property type="entry name" value="PRK02948.1"/>
    <property type="match status" value="1"/>
</dbReference>
<evidence type="ECO:0000256" key="11">
    <source>
        <dbReference type="RuleBase" id="RU004504"/>
    </source>
</evidence>
<comment type="function">
    <text evidence="12">Catalyzes the removal of elemental sulfur atoms from cysteine to produce alanine.</text>
</comment>
<dbReference type="PROSITE" id="PS00595">
    <property type="entry name" value="AA_TRANSFER_CLASS_5"/>
    <property type="match status" value="1"/>
</dbReference>
<gene>
    <name evidence="14" type="primary">nifS</name>
    <name evidence="14" type="ORF">ACFO8Q_14590</name>
</gene>
<proteinExistence type="inferred from homology"/>
<evidence type="ECO:0000313" key="14">
    <source>
        <dbReference type="EMBL" id="MFC4768570.1"/>
    </source>
</evidence>
<feature type="domain" description="Aminotransferase class V" evidence="13">
    <location>
        <begin position="4"/>
        <end position="366"/>
    </location>
</feature>
<evidence type="ECO:0000256" key="10">
    <source>
        <dbReference type="ARBA" id="ARBA00050776"/>
    </source>
</evidence>
<dbReference type="PANTHER" id="PTHR11601:SF34">
    <property type="entry name" value="CYSTEINE DESULFURASE"/>
    <property type="match status" value="1"/>
</dbReference>
<evidence type="ECO:0000256" key="12">
    <source>
        <dbReference type="RuleBase" id="RU364075"/>
    </source>
</evidence>
<comment type="subunit">
    <text evidence="3">Homodimer.</text>
</comment>
<dbReference type="PANTHER" id="PTHR11601">
    <property type="entry name" value="CYSTEINE DESULFURYLASE FAMILY MEMBER"/>
    <property type="match status" value="1"/>
</dbReference>
<evidence type="ECO:0000313" key="15">
    <source>
        <dbReference type="Proteomes" id="UP001596002"/>
    </source>
</evidence>
<dbReference type="EMBL" id="JBHSHC010000108">
    <property type="protein sequence ID" value="MFC4768570.1"/>
    <property type="molecule type" value="Genomic_DNA"/>
</dbReference>
<keyword evidence="5 12" id="KW-0808">Transferase</keyword>
<protein>
    <recommendedName>
        <fullName evidence="4 12">Cysteine desulfurase</fullName>
        <ecNumber evidence="4 12">2.8.1.7</ecNumber>
    </recommendedName>
    <alternativeName>
        <fullName evidence="12">Nitrogenase metalloclusters biosynthesis protein NifS</fullName>
    </alternativeName>
</protein>
<dbReference type="EC" id="2.8.1.7" evidence="4 12"/>
<evidence type="ECO:0000256" key="1">
    <source>
        <dbReference type="ARBA" id="ARBA00001933"/>
    </source>
</evidence>
<comment type="similarity">
    <text evidence="2 12">Belongs to the class-V pyridoxal-phosphate-dependent aminotransferase family. NifS/IscS subfamily.</text>
</comment>
<evidence type="ECO:0000256" key="2">
    <source>
        <dbReference type="ARBA" id="ARBA00006490"/>
    </source>
</evidence>
<dbReference type="PIRSF" id="PIRSF005572">
    <property type="entry name" value="NifS"/>
    <property type="match status" value="1"/>
</dbReference>